<feature type="domain" description="HIT" evidence="4">
    <location>
        <begin position="5"/>
        <end position="111"/>
    </location>
</feature>
<dbReference type="PRINTS" id="PR00332">
    <property type="entry name" value="HISTRIAD"/>
</dbReference>
<evidence type="ECO:0000259" key="4">
    <source>
        <dbReference type="PROSITE" id="PS51084"/>
    </source>
</evidence>
<dbReference type="InterPro" id="IPR001310">
    <property type="entry name" value="Histidine_triad_HIT"/>
</dbReference>
<protein>
    <submittedName>
        <fullName evidence="5">Hit family protein</fullName>
    </submittedName>
</protein>
<dbReference type="PROSITE" id="PS51084">
    <property type="entry name" value="HIT_2"/>
    <property type="match status" value="1"/>
</dbReference>
<dbReference type="CDD" id="cd01276">
    <property type="entry name" value="PKCI_related"/>
    <property type="match status" value="1"/>
</dbReference>
<dbReference type="InterPro" id="IPR019808">
    <property type="entry name" value="Histidine_triad_CS"/>
</dbReference>
<evidence type="ECO:0000256" key="1">
    <source>
        <dbReference type="PIRSR" id="PIRSR601310-1"/>
    </source>
</evidence>
<dbReference type="PANTHER" id="PTHR23089">
    <property type="entry name" value="HISTIDINE TRIAD HIT PROTEIN"/>
    <property type="match status" value="1"/>
</dbReference>
<gene>
    <name evidence="5" type="ORF">UU12_C0020G0003</name>
</gene>
<comment type="caution">
    <text evidence="5">The sequence shown here is derived from an EMBL/GenBank/DDBJ whole genome shotgun (WGS) entry which is preliminary data.</text>
</comment>
<evidence type="ECO:0000256" key="3">
    <source>
        <dbReference type="PROSITE-ProRule" id="PRU00464"/>
    </source>
</evidence>
<organism evidence="5 6">
    <name type="scientific">Candidatus Woesebacteria bacterium GW2011_GWA2_40_7b</name>
    <dbReference type="NCBI Taxonomy" id="1618563"/>
    <lineage>
        <taxon>Bacteria</taxon>
        <taxon>Candidatus Woeseibacteriota</taxon>
    </lineage>
</organism>
<dbReference type="EMBL" id="LBZK01000020">
    <property type="protein sequence ID" value="KKR70482.1"/>
    <property type="molecule type" value="Genomic_DNA"/>
</dbReference>
<dbReference type="AlphaFoldDB" id="A0A0G0W5C8"/>
<dbReference type="InterPro" id="IPR011146">
    <property type="entry name" value="HIT-like"/>
</dbReference>
<dbReference type="Gene3D" id="3.30.428.10">
    <property type="entry name" value="HIT-like"/>
    <property type="match status" value="1"/>
</dbReference>
<proteinExistence type="predicted"/>
<accession>A0A0G0W5C8</accession>
<evidence type="ECO:0000313" key="5">
    <source>
        <dbReference type="EMBL" id="KKR70482.1"/>
    </source>
</evidence>
<dbReference type="GO" id="GO:0003824">
    <property type="term" value="F:catalytic activity"/>
    <property type="evidence" value="ECO:0007669"/>
    <property type="project" value="InterPro"/>
</dbReference>
<sequence length="111" mass="12284">MEDCVFCKIVKGEIPSNKVYESGSVLAFWDINPSAPVHILVIPKKHVRNLSSAISVDEGLVDDVMIGVTKVAEKLKIKDSYRATTNNGEKAGQIVPHFHFHVLGGWKEVQK</sequence>
<feature type="short sequence motif" description="Histidine triad motif" evidence="2 3">
    <location>
        <begin position="97"/>
        <end position="101"/>
    </location>
</feature>
<dbReference type="PATRIC" id="fig|1618563.3.peg.375"/>
<dbReference type="STRING" id="1618563.UU12_C0020G0003"/>
<feature type="active site" description="Tele-AMP-histidine intermediate" evidence="1">
    <location>
        <position position="99"/>
    </location>
</feature>
<name>A0A0G0W5C8_9BACT</name>
<reference evidence="5 6" key="1">
    <citation type="journal article" date="2015" name="Nature">
        <title>rRNA introns, odd ribosomes, and small enigmatic genomes across a large radiation of phyla.</title>
        <authorList>
            <person name="Brown C.T."/>
            <person name="Hug L.A."/>
            <person name="Thomas B.C."/>
            <person name="Sharon I."/>
            <person name="Castelle C.J."/>
            <person name="Singh A."/>
            <person name="Wilkins M.J."/>
            <person name="Williams K.H."/>
            <person name="Banfield J.F."/>
        </authorList>
    </citation>
    <scope>NUCLEOTIDE SEQUENCE [LARGE SCALE GENOMIC DNA]</scope>
</reference>
<dbReference type="InterPro" id="IPR036265">
    <property type="entry name" value="HIT-like_sf"/>
</dbReference>
<dbReference type="PROSITE" id="PS00892">
    <property type="entry name" value="HIT_1"/>
    <property type="match status" value="1"/>
</dbReference>
<dbReference type="Proteomes" id="UP000034562">
    <property type="component" value="Unassembled WGS sequence"/>
</dbReference>
<dbReference type="Pfam" id="PF01230">
    <property type="entry name" value="HIT"/>
    <property type="match status" value="1"/>
</dbReference>
<evidence type="ECO:0000256" key="2">
    <source>
        <dbReference type="PIRSR" id="PIRSR601310-3"/>
    </source>
</evidence>
<evidence type="ECO:0000313" key="6">
    <source>
        <dbReference type="Proteomes" id="UP000034562"/>
    </source>
</evidence>
<dbReference type="SUPFAM" id="SSF54197">
    <property type="entry name" value="HIT-like"/>
    <property type="match status" value="1"/>
</dbReference>